<feature type="domain" description="Pyrroline-5-carboxylate reductase dimerisation" evidence="14">
    <location>
        <begin position="164"/>
        <end position="268"/>
    </location>
</feature>
<keyword evidence="4 9" id="KW-0028">Amino-acid biosynthesis</keyword>
<organism evidence="15 16">
    <name type="scientific">Pelotomaculum schinkii</name>
    <dbReference type="NCBI Taxonomy" id="78350"/>
    <lineage>
        <taxon>Bacteria</taxon>
        <taxon>Bacillati</taxon>
        <taxon>Bacillota</taxon>
        <taxon>Clostridia</taxon>
        <taxon>Eubacteriales</taxon>
        <taxon>Desulfotomaculaceae</taxon>
        <taxon>Pelotomaculum</taxon>
    </lineage>
</organism>
<comment type="similarity">
    <text evidence="2 9 12">Belongs to the pyrroline-5-carboxylate reductase family.</text>
</comment>
<feature type="binding site" evidence="11">
    <location>
        <begin position="72"/>
        <end position="75"/>
    </location>
    <ligand>
        <name>NADP(+)</name>
        <dbReference type="ChEBI" id="CHEBI:58349"/>
    </ligand>
</feature>
<dbReference type="SUPFAM" id="SSF51735">
    <property type="entry name" value="NAD(P)-binding Rossmann-fold domains"/>
    <property type="match status" value="1"/>
</dbReference>
<dbReference type="HAMAP" id="MF_01925">
    <property type="entry name" value="P5C_reductase"/>
    <property type="match status" value="1"/>
</dbReference>
<accession>A0A4Y7RAH6</accession>
<keyword evidence="3 9" id="KW-0963">Cytoplasm</keyword>
<evidence type="ECO:0000256" key="12">
    <source>
        <dbReference type="RuleBase" id="RU003903"/>
    </source>
</evidence>
<evidence type="ECO:0000256" key="11">
    <source>
        <dbReference type="PIRSR" id="PIRSR000193-1"/>
    </source>
</evidence>
<dbReference type="AlphaFoldDB" id="A0A4Y7RAH6"/>
<dbReference type="PROSITE" id="PS00521">
    <property type="entry name" value="P5CR"/>
    <property type="match status" value="1"/>
</dbReference>
<evidence type="ECO:0000256" key="1">
    <source>
        <dbReference type="ARBA" id="ARBA00004496"/>
    </source>
</evidence>
<dbReference type="SUPFAM" id="SSF48179">
    <property type="entry name" value="6-phosphogluconate dehydrogenase C-terminal domain-like"/>
    <property type="match status" value="1"/>
</dbReference>
<comment type="caution">
    <text evidence="15">The sequence shown here is derived from an EMBL/GenBank/DDBJ whole genome shotgun (WGS) entry which is preliminary data.</text>
</comment>
<evidence type="ECO:0000313" key="15">
    <source>
        <dbReference type="EMBL" id="TEB05802.1"/>
    </source>
</evidence>
<evidence type="ECO:0000259" key="13">
    <source>
        <dbReference type="Pfam" id="PF03807"/>
    </source>
</evidence>
<dbReference type="Pfam" id="PF14748">
    <property type="entry name" value="P5CR_dimer"/>
    <property type="match status" value="1"/>
</dbReference>
<comment type="pathway">
    <text evidence="9 12">Amino-acid biosynthesis; L-proline biosynthesis; L-proline from L-glutamate 5-semialdehyde: step 1/1.</text>
</comment>
<evidence type="ECO:0000256" key="4">
    <source>
        <dbReference type="ARBA" id="ARBA00022605"/>
    </source>
</evidence>
<dbReference type="InterPro" id="IPR008927">
    <property type="entry name" value="6-PGluconate_DH-like_C_sf"/>
</dbReference>
<feature type="domain" description="Pyrroline-5-carboxylate reductase catalytic N-terminal" evidence="13">
    <location>
        <begin position="7"/>
        <end position="101"/>
    </location>
</feature>
<evidence type="ECO:0000256" key="5">
    <source>
        <dbReference type="ARBA" id="ARBA00022650"/>
    </source>
</evidence>
<dbReference type="InterPro" id="IPR000304">
    <property type="entry name" value="Pyrroline-COOH_reductase"/>
</dbReference>
<gene>
    <name evidence="9 15" type="primary">proC</name>
    <name evidence="15" type="ORF">Psch_02843</name>
</gene>
<dbReference type="PANTHER" id="PTHR11645:SF0">
    <property type="entry name" value="PYRROLINE-5-CARBOXYLATE REDUCTASE 3"/>
    <property type="match status" value="1"/>
</dbReference>
<evidence type="ECO:0000256" key="8">
    <source>
        <dbReference type="ARBA" id="ARBA00058118"/>
    </source>
</evidence>
<dbReference type="GO" id="GO:0004735">
    <property type="term" value="F:pyrroline-5-carboxylate reductase activity"/>
    <property type="evidence" value="ECO:0007669"/>
    <property type="project" value="UniProtKB-UniRule"/>
</dbReference>
<dbReference type="NCBIfam" id="TIGR00112">
    <property type="entry name" value="proC"/>
    <property type="match status" value="1"/>
</dbReference>
<feature type="binding site" evidence="11">
    <location>
        <position position="59"/>
    </location>
    <ligand>
        <name>NADPH</name>
        <dbReference type="ChEBI" id="CHEBI:57783"/>
    </ligand>
</feature>
<sequence length="276" mass="28543">MPLRDQKIGFLGGGAMAEALIAGLLRSGLVEPASVYASDISAARQEYLEQKFGIKTADNSSVVSAADIVVLAVKPQAISGLLEEIAPAARPELTVVSVVAGISTDFIEGFFKTPVPVVRVMPNTPCLVGEGASALSPGKFCSQPNMDKALAILKASGQAVVVDESMMDCVTGLSGSAPAYMYLIMEGFIDGAVRLGLSRDVARVLTAQTMLGSAKMVLETGEHPAKLKDMVTTPGGTTIAGLYALEEGALRSVLMKAVAEAALRSSQLAPGKNSKT</sequence>
<dbReference type="GO" id="GO:0055129">
    <property type="term" value="P:L-proline biosynthetic process"/>
    <property type="evidence" value="ECO:0007669"/>
    <property type="project" value="UniProtKB-UniRule"/>
</dbReference>
<comment type="catalytic activity">
    <reaction evidence="9">
        <text>L-proline + NAD(+) = (S)-1-pyrroline-5-carboxylate + NADH + 2 H(+)</text>
        <dbReference type="Rhea" id="RHEA:14105"/>
        <dbReference type="ChEBI" id="CHEBI:15378"/>
        <dbReference type="ChEBI" id="CHEBI:17388"/>
        <dbReference type="ChEBI" id="CHEBI:57540"/>
        <dbReference type="ChEBI" id="CHEBI:57945"/>
        <dbReference type="ChEBI" id="CHEBI:60039"/>
        <dbReference type="EC" id="1.5.1.2"/>
    </reaction>
</comment>
<evidence type="ECO:0000256" key="3">
    <source>
        <dbReference type="ARBA" id="ARBA00022490"/>
    </source>
</evidence>
<comment type="subcellular location">
    <subcellularLocation>
        <location evidence="1 9">Cytoplasm</location>
    </subcellularLocation>
</comment>
<dbReference type="EMBL" id="QFGA01000002">
    <property type="protein sequence ID" value="TEB05802.1"/>
    <property type="molecule type" value="Genomic_DNA"/>
</dbReference>
<dbReference type="FunFam" id="3.40.50.720:FF:000190">
    <property type="entry name" value="Pyrroline-5-carboxylate reductase"/>
    <property type="match status" value="1"/>
</dbReference>
<dbReference type="RefSeq" id="WP_190258524.1">
    <property type="nucleotide sequence ID" value="NZ_QFGA01000002.1"/>
</dbReference>
<dbReference type="PANTHER" id="PTHR11645">
    <property type="entry name" value="PYRROLINE-5-CARBOXYLATE REDUCTASE"/>
    <property type="match status" value="1"/>
</dbReference>
<evidence type="ECO:0000259" key="14">
    <source>
        <dbReference type="Pfam" id="PF14748"/>
    </source>
</evidence>
<evidence type="ECO:0000256" key="10">
    <source>
        <dbReference type="NCBIfam" id="TIGR00112"/>
    </source>
</evidence>
<dbReference type="EC" id="1.5.1.2" evidence="9 10"/>
<evidence type="ECO:0000313" key="16">
    <source>
        <dbReference type="Proteomes" id="UP000298324"/>
    </source>
</evidence>
<keyword evidence="5 9" id="KW-0641">Proline biosynthesis</keyword>
<evidence type="ECO:0000256" key="7">
    <source>
        <dbReference type="ARBA" id="ARBA00023002"/>
    </source>
</evidence>
<evidence type="ECO:0000256" key="9">
    <source>
        <dbReference type="HAMAP-Rule" id="MF_01925"/>
    </source>
</evidence>
<dbReference type="GO" id="GO:0005737">
    <property type="term" value="C:cytoplasm"/>
    <property type="evidence" value="ECO:0007669"/>
    <property type="project" value="UniProtKB-SubCell"/>
</dbReference>
<dbReference type="InterPro" id="IPR053790">
    <property type="entry name" value="P5CR-like_CS"/>
</dbReference>
<keyword evidence="7 9" id="KW-0560">Oxidoreductase</keyword>
<feature type="binding site" evidence="11">
    <location>
        <begin position="11"/>
        <end position="16"/>
    </location>
    <ligand>
        <name>NADP(+)</name>
        <dbReference type="ChEBI" id="CHEBI:58349"/>
    </ligand>
</feature>
<dbReference type="PIRSF" id="PIRSF000193">
    <property type="entry name" value="Pyrrol-5-carb_rd"/>
    <property type="match status" value="1"/>
</dbReference>
<dbReference type="InterPro" id="IPR036291">
    <property type="entry name" value="NAD(P)-bd_dom_sf"/>
</dbReference>
<dbReference type="InterPro" id="IPR028939">
    <property type="entry name" value="P5C_Rdtase_cat_N"/>
</dbReference>
<proteinExistence type="inferred from homology"/>
<keyword evidence="16" id="KW-1185">Reference proteome</keyword>
<dbReference type="InterPro" id="IPR029036">
    <property type="entry name" value="P5CR_dimer"/>
</dbReference>
<dbReference type="FunFam" id="1.10.3730.10:FF:000001">
    <property type="entry name" value="Pyrroline-5-carboxylate reductase"/>
    <property type="match status" value="1"/>
</dbReference>
<evidence type="ECO:0000256" key="6">
    <source>
        <dbReference type="ARBA" id="ARBA00022857"/>
    </source>
</evidence>
<dbReference type="Gene3D" id="3.40.50.720">
    <property type="entry name" value="NAD(P)-binding Rossmann-like Domain"/>
    <property type="match status" value="1"/>
</dbReference>
<dbReference type="Pfam" id="PF03807">
    <property type="entry name" value="F420_oxidored"/>
    <property type="match status" value="1"/>
</dbReference>
<reference evidence="15 16" key="1">
    <citation type="journal article" date="2018" name="Environ. Microbiol.">
        <title>Novel energy conservation strategies and behaviour of Pelotomaculum schinkii driving syntrophic propionate catabolism.</title>
        <authorList>
            <person name="Hidalgo-Ahumada C.A.P."/>
            <person name="Nobu M.K."/>
            <person name="Narihiro T."/>
            <person name="Tamaki H."/>
            <person name="Liu W.T."/>
            <person name="Kamagata Y."/>
            <person name="Stams A.J.M."/>
            <person name="Imachi H."/>
            <person name="Sousa D.Z."/>
        </authorList>
    </citation>
    <scope>NUCLEOTIDE SEQUENCE [LARGE SCALE GENOMIC DNA]</scope>
    <source>
        <strain evidence="15 16">HH</strain>
    </source>
</reference>
<keyword evidence="6 9" id="KW-0521">NADP</keyword>
<dbReference type="UniPathway" id="UPA00098">
    <property type="reaction ID" value="UER00361"/>
</dbReference>
<dbReference type="Proteomes" id="UP000298324">
    <property type="component" value="Unassembled WGS sequence"/>
</dbReference>
<evidence type="ECO:0000256" key="2">
    <source>
        <dbReference type="ARBA" id="ARBA00005525"/>
    </source>
</evidence>
<comment type="function">
    <text evidence="8 9">Catalyzes the reduction of 1-pyrroline-5-carboxylate (PCA) to L-proline.</text>
</comment>
<name>A0A4Y7RAH6_9FIRM</name>
<dbReference type="Gene3D" id="1.10.3730.10">
    <property type="entry name" value="ProC C-terminal domain-like"/>
    <property type="match status" value="1"/>
</dbReference>
<comment type="catalytic activity">
    <reaction evidence="9 12">
        <text>L-proline + NADP(+) = (S)-1-pyrroline-5-carboxylate + NADPH + 2 H(+)</text>
        <dbReference type="Rhea" id="RHEA:14109"/>
        <dbReference type="ChEBI" id="CHEBI:15378"/>
        <dbReference type="ChEBI" id="CHEBI:17388"/>
        <dbReference type="ChEBI" id="CHEBI:57783"/>
        <dbReference type="ChEBI" id="CHEBI:58349"/>
        <dbReference type="ChEBI" id="CHEBI:60039"/>
        <dbReference type="EC" id="1.5.1.2"/>
    </reaction>
</comment>
<protein>
    <recommendedName>
        <fullName evidence="9 10">Pyrroline-5-carboxylate reductase</fullName>
        <shortName evidence="9">P5C reductase</shortName>
        <shortName evidence="9">P5CR</shortName>
        <ecNumber evidence="9 10">1.5.1.2</ecNumber>
    </recommendedName>
    <alternativeName>
        <fullName evidence="9">PCA reductase</fullName>
    </alternativeName>
</protein>